<dbReference type="InterPro" id="IPR001365">
    <property type="entry name" value="A_deaminase_dom"/>
</dbReference>
<evidence type="ECO:0000313" key="8">
    <source>
        <dbReference type="Proteomes" id="UP000013827"/>
    </source>
</evidence>
<dbReference type="InterPro" id="IPR032466">
    <property type="entry name" value="Metal_Hydrolase"/>
</dbReference>
<proteinExistence type="inferred from homology"/>
<dbReference type="HOGENOM" id="CLU_039228_7_2_1"/>
<evidence type="ECO:0000256" key="3">
    <source>
        <dbReference type="ARBA" id="ARBA00022801"/>
    </source>
</evidence>
<evidence type="ECO:0000256" key="1">
    <source>
        <dbReference type="ARBA" id="ARBA00001947"/>
    </source>
</evidence>
<dbReference type="RefSeq" id="XP_005770299.1">
    <property type="nucleotide sequence ID" value="XM_005770242.1"/>
</dbReference>
<dbReference type="InterPro" id="IPR006330">
    <property type="entry name" value="Ado/ade_deaminase"/>
</dbReference>
<evidence type="ECO:0000256" key="2">
    <source>
        <dbReference type="ARBA" id="ARBA00022723"/>
    </source>
</evidence>
<sequence>MPEFVAGLPKAELHLHIEGSLTPARAYAIAKRNGLDLDAFDPEKGAAARREFTSLVPFLIEYGKCSGVMRKEADFYDMMYDYLERAAENGVVHAEIFFDPQTHCYTDILEFKTVITGLTKALEEGRKTLGVDGKLILCFLRDRSVEEALQVLEDARPYMEVKSPVYTPDLLGVGMDNAELGFRPGRFKPAYDKARHAREAGLHCVAHAGEEGDASYITEALDDLKIERVDHGVRCLEDPAVVERLVKAQTPLTVCPCSNHRLQVYPRFFCGENAVRQLLSRGVKVTVNSDDPAYFFMGNVSAAGRACDASAYDGFLASNYVRTLALNSFDASFISEDDKKAHKAKVAEYCKGWRPACPPAA</sequence>
<name>A0A0D3J2Y5_EMIH1</name>
<organism evidence="7 8">
    <name type="scientific">Emiliania huxleyi (strain CCMP1516)</name>
    <dbReference type="NCBI Taxonomy" id="280463"/>
    <lineage>
        <taxon>Eukaryota</taxon>
        <taxon>Haptista</taxon>
        <taxon>Haptophyta</taxon>
        <taxon>Prymnesiophyceae</taxon>
        <taxon>Isochrysidales</taxon>
        <taxon>Noelaerhabdaceae</taxon>
        <taxon>Emiliania</taxon>
    </lineage>
</organism>
<dbReference type="GO" id="GO:0005829">
    <property type="term" value="C:cytosol"/>
    <property type="evidence" value="ECO:0007669"/>
    <property type="project" value="TreeGrafter"/>
</dbReference>
<reference evidence="8" key="1">
    <citation type="journal article" date="2013" name="Nature">
        <title>Pan genome of the phytoplankton Emiliania underpins its global distribution.</title>
        <authorList>
            <person name="Read B.A."/>
            <person name="Kegel J."/>
            <person name="Klute M.J."/>
            <person name="Kuo A."/>
            <person name="Lefebvre S.C."/>
            <person name="Maumus F."/>
            <person name="Mayer C."/>
            <person name="Miller J."/>
            <person name="Monier A."/>
            <person name="Salamov A."/>
            <person name="Young J."/>
            <person name="Aguilar M."/>
            <person name="Claverie J.M."/>
            <person name="Frickenhaus S."/>
            <person name="Gonzalez K."/>
            <person name="Herman E.K."/>
            <person name="Lin Y.C."/>
            <person name="Napier J."/>
            <person name="Ogata H."/>
            <person name="Sarno A.F."/>
            <person name="Shmutz J."/>
            <person name="Schroeder D."/>
            <person name="de Vargas C."/>
            <person name="Verret F."/>
            <person name="von Dassow P."/>
            <person name="Valentin K."/>
            <person name="Van de Peer Y."/>
            <person name="Wheeler G."/>
            <person name="Dacks J.B."/>
            <person name="Delwiche C.F."/>
            <person name="Dyhrman S.T."/>
            <person name="Glockner G."/>
            <person name="John U."/>
            <person name="Richards T."/>
            <person name="Worden A.Z."/>
            <person name="Zhang X."/>
            <person name="Grigoriev I.V."/>
            <person name="Allen A.E."/>
            <person name="Bidle K."/>
            <person name="Borodovsky M."/>
            <person name="Bowler C."/>
            <person name="Brownlee C."/>
            <person name="Cock J.M."/>
            <person name="Elias M."/>
            <person name="Gladyshev V.N."/>
            <person name="Groth M."/>
            <person name="Guda C."/>
            <person name="Hadaegh A."/>
            <person name="Iglesias-Rodriguez M.D."/>
            <person name="Jenkins J."/>
            <person name="Jones B.M."/>
            <person name="Lawson T."/>
            <person name="Leese F."/>
            <person name="Lindquist E."/>
            <person name="Lobanov A."/>
            <person name="Lomsadze A."/>
            <person name="Malik S.B."/>
            <person name="Marsh M.E."/>
            <person name="Mackinder L."/>
            <person name="Mock T."/>
            <person name="Mueller-Roeber B."/>
            <person name="Pagarete A."/>
            <person name="Parker M."/>
            <person name="Probert I."/>
            <person name="Quesneville H."/>
            <person name="Raines C."/>
            <person name="Rensing S.A."/>
            <person name="Riano-Pachon D.M."/>
            <person name="Richier S."/>
            <person name="Rokitta S."/>
            <person name="Shiraiwa Y."/>
            <person name="Soanes D.M."/>
            <person name="van der Giezen M."/>
            <person name="Wahlund T.M."/>
            <person name="Williams B."/>
            <person name="Wilson W."/>
            <person name="Wolfe G."/>
            <person name="Wurch L.L."/>
        </authorList>
    </citation>
    <scope>NUCLEOTIDE SEQUENCE</scope>
</reference>
<keyword evidence="3" id="KW-0378">Hydrolase</keyword>
<dbReference type="KEGG" id="ehx:EMIHUDRAFT_310779"/>
<dbReference type="GeneID" id="17263899"/>
<evidence type="ECO:0000313" key="7">
    <source>
        <dbReference type="EnsemblProtists" id="EOD17870"/>
    </source>
</evidence>
<dbReference type="STRING" id="2903.R1DTP9"/>
<evidence type="ECO:0000256" key="5">
    <source>
        <dbReference type="ARBA" id="ARBA00023080"/>
    </source>
</evidence>
<dbReference type="Pfam" id="PF00962">
    <property type="entry name" value="A_deaminase"/>
    <property type="match status" value="1"/>
</dbReference>
<dbReference type="GO" id="GO:0043103">
    <property type="term" value="P:hypoxanthine salvage"/>
    <property type="evidence" value="ECO:0007669"/>
    <property type="project" value="TreeGrafter"/>
</dbReference>
<keyword evidence="5" id="KW-0546">Nucleotide metabolism</keyword>
<keyword evidence="2" id="KW-0479">Metal-binding</keyword>
<dbReference type="PaxDb" id="2903-EOD17870"/>
<dbReference type="eggNOG" id="KOG1097">
    <property type="taxonomic scope" value="Eukaryota"/>
</dbReference>
<comment type="cofactor">
    <cofactor evidence="1">
        <name>Zn(2+)</name>
        <dbReference type="ChEBI" id="CHEBI:29105"/>
    </cofactor>
</comment>
<keyword evidence="4" id="KW-0862">Zinc</keyword>
<dbReference type="GO" id="GO:0006146">
    <property type="term" value="P:adenine catabolic process"/>
    <property type="evidence" value="ECO:0007669"/>
    <property type="project" value="InterPro"/>
</dbReference>
<dbReference type="Proteomes" id="UP000013827">
    <property type="component" value="Unassembled WGS sequence"/>
</dbReference>
<reference evidence="7" key="2">
    <citation type="submission" date="2024-10" db="UniProtKB">
        <authorList>
            <consortium name="EnsemblProtists"/>
        </authorList>
    </citation>
    <scope>IDENTIFICATION</scope>
</reference>
<dbReference type="HAMAP" id="MF_01962">
    <property type="entry name" value="Adenine_deaminase"/>
    <property type="match status" value="1"/>
</dbReference>
<dbReference type="PANTHER" id="PTHR43114">
    <property type="entry name" value="ADENINE DEAMINASE"/>
    <property type="match status" value="1"/>
</dbReference>
<dbReference type="OMA" id="RSNWIFC"/>
<dbReference type="InterPro" id="IPR028892">
    <property type="entry name" value="ADE"/>
</dbReference>
<dbReference type="PANTHER" id="PTHR43114:SF6">
    <property type="entry name" value="ADENINE DEAMINASE"/>
    <property type="match status" value="1"/>
</dbReference>
<dbReference type="AlphaFoldDB" id="A0A0D3J2Y5"/>
<protein>
    <recommendedName>
        <fullName evidence="6">Adenosine deaminase domain-containing protein</fullName>
    </recommendedName>
</protein>
<feature type="domain" description="Adenosine deaminase" evidence="6">
    <location>
        <begin position="9"/>
        <end position="348"/>
    </location>
</feature>
<dbReference type="GO" id="GO:0009117">
    <property type="term" value="P:nucleotide metabolic process"/>
    <property type="evidence" value="ECO:0007669"/>
    <property type="project" value="UniProtKB-KW"/>
</dbReference>
<accession>A0A0D3J2Y5</accession>
<dbReference type="Gene3D" id="3.20.20.140">
    <property type="entry name" value="Metal-dependent hydrolases"/>
    <property type="match status" value="1"/>
</dbReference>
<evidence type="ECO:0000259" key="6">
    <source>
        <dbReference type="Pfam" id="PF00962"/>
    </source>
</evidence>
<dbReference type="GO" id="GO:0000034">
    <property type="term" value="F:adenine deaminase activity"/>
    <property type="evidence" value="ECO:0007669"/>
    <property type="project" value="InterPro"/>
</dbReference>
<evidence type="ECO:0000256" key="4">
    <source>
        <dbReference type="ARBA" id="ARBA00022833"/>
    </source>
</evidence>
<dbReference type="EnsemblProtists" id="EOD17870">
    <property type="protein sequence ID" value="EOD17870"/>
    <property type="gene ID" value="EMIHUDRAFT_310779"/>
</dbReference>
<dbReference type="NCBIfam" id="TIGR01430">
    <property type="entry name" value="aden_deam"/>
    <property type="match status" value="1"/>
</dbReference>
<keyword evidence="8" id="KW-1185">Reference proteome</keyword>
<dbReference type="SUPFAM" id="SSF51556">
    <property type="entry name" value="Metallo-dependent hydrolases"/>
    <property type="match status" value="1"/>
</dbReference>
<dbReference type="GO" id="GO:0046872">
    <property type="term" value="F:metal ion binding"/>
    <property type="evidence" value="ECO:0007669"/>
    <property type="project" value="UniProtKB-KW"/>
</dbReference>